<protein>
    <submittedName>
        <fullName evidence="1">Uncharacterized protein</fullName>
    </submittedName>
</protein>
<evidence type="ECO:0000313" key="1">
    <source>
        <dbReference type="EMBL" id="EUA59542.1"/>
    </source>
</evidence>
<sequence>MASVTRMCTWAHLPQPSALNNRQVGIGYATVTQDRRR</sequence>
<organism evidence="1 2">
    <name type="scientific">Mycobacterium intracellulare 1956</name>
    <dbReference type="NCBI Taxonomy" id="1299331"/>
    <lineage>
        <taxon>Bacteria</taxon>
        <taxon>Bacillati</taxon>
        <taxon>Actinomycetota</taxon>
        <taxon>Actinomycetes</taxon>
        <taxon>Mycobacteriales</taxon>
        <taxon>Mycobacteriaceae</taxon>
        <taxon>Mycobacterium</taxon>
        <taxon>Mycobacterium avium complex (MAC)</taxon>
    </lineage>
</organism>
<dbReference type="AlphaFoldDB" id="X8CT09"/>
<gene>
    <name evidence="1" type="ORF">I550_2690</name>
</gene>
<evidence type="ECO:0000313" key="2">
    <source>
        <dbReference type="Proteomes" id="UP000020825"/>
    </source>
</evidence>
<accession>X8CT09</accession>
<proteinExistence type="predicted"/>
<dbReference type="Proteomes" id="UP000020825">
    <property type="component" value="Unassembled WGS sequence"/>
</dbReference>
<reference evidence="1 2" key="1">
    <citation type="submission" date="2013-12" db="EMBL/GenBank/DDBJ databases">
        <authorList>
            <person name="Zelazny A."/>
            <person name="Olivier K."/>
            <person name="Holland S."/>
            <person name="Lenaerts A."/>
            <person name="Ordway D."/>
            <person name="DeGroote M.A."/>
            <person name="Parker T."/>
            <person name="Sizemore C."/>
            <person name="Tallon L.J."/>
            <person name="Sadzewicz L.K."/>
            <person name="Sengamalay N."/>
            <person name="Fraser C.M."/>
            <person name="Hine E."/>
            <person name="Shefchek K.A."/>
            <person name="Das S.P."/>
            <person name="Tettelin H."/>
        </authorList>
    </citation>
    <scope>NUCLEOTIDE SEQUENCE [LARGE SCALE GENOMIC DNA]</scope>
    <source>
        <strain evidence="1 2">1956</strain>
    </source>
</reference>
<name>X8CT09_MYCIT</name>
<comment type="caution">
    <text evidence="1">The sequence shown here is derived from an EMBL/GenBank/DDBJ whole genome shotgun (WGS) entry which is preliminary data.</text>
</comment>
<dbReference type="EMBL" id="JAOG01000001">
    <property type="protein sequence ID" value="EUA59542.1"/>
    <property type="molecule type" value="Genomic_DNA"/>
</dbReference>